<keyword evidence="3" id="KW-1185">Reference proteome</keyword>
<evidence type="ECO:0000313" key="3">
    <source>
        <dbReference type="Proteomes" id="UP000606600"/>
    </source>
</evidence>
<reference evidence="2 3" key="1">
    <citation type="submission" date="2020-09" db="EMBL/GenBank/DDBJ databases">
        <title>Novel species of Mucilaginibacter isolated from a glacier on the Tibetan Plateau.</title>
        <authorList>
            <person name="Liu Q."/>
            <person name="Xin Y.-H."/>
        </authorList>
    </citation>
    <scope>NUCLEOTIDE SEQUENCE [LARGE SCALE GENOMIC DNA]</scope>
    <source>
        <strain evidence="2 3">ZT4R22</strain>
    </source>
</reference>
<feature type="chain" id="PRO_5047366344" description="Outer membrane lipoprotein-sorting protein" evidence="1">
    <location>
        <begin position="23"/>
        <end position="235"/>
    </location>
</feature>
<gene>
    <name evidence="2" type="ORF">IDJ77_21780</name>
</gene>
<sequence>MLKNIILCIAGIFFTNSCLAQAQETTRKSRWLTDSVYEAYTVLKTDKNIKHGPYRALFLKKKPVAEGDYANNIKTGLWHFYNEKGEQLQTYNYTTKAFEFLAPADTTTYLHYVVDKKITPADKVTLPVKLGGTYYGYIPYLRLFDVPNKMYAMIQANKDYIEVLVELLVSPGGRLADYKISLNIDRRLLKAFNMNPNLPDPADVIFTPATVNGEPVTSRILIKAYITDDNHLDYE</sequence>
<evidence type="ECO:0000313" key="2">
    <source>
        <dbReference type="EMBL" id="MBD1366459.1"/>
    </source>
</evidence>
<dbReference type="Proteomes" id="UP000606600">
    <property type="component" value="Unassembled WGS sequence"/>
</dbReference>
<keyword evidence="1" id="KW-0732">Signal</keyword>
<name>A0ABR7WW09_9SPHI</name>
<accession>A0ABR7WW09</accession>
<feature type="signal peptide" evidence="1">
    <location>
        <begin position="1"/>
        <end position="22"/>
    </location>
</feature>
<proteinExistence type="predicted"/>
<dbReference type="Gene3D" id="2.20.110.10">
    <property type="entry name" value="Histone H3 K4-specific methyltransferase SET7/9 N-terminal domain"/>
    <property type="match status" value="1"/>
</dbReference>
<evidence type="ECO:0008006" key="4">
    <source>
        <dbReference type="Google" id="ProtNLM"/>
    </source>
</evidence>
<protein>
    <recommendedName>
        <fullName evidence="4">Outer membrane lipoprotein-sorting protein</fullName>
    </recommendedName>
</protein>
<comment type="caution">
    <text evidence="2">The sequence shown here is derived from an EMBL/GenBank/DDBJ whole genome shotgun (WGS) entry which is preliminary data.</text>
</comment>
<dbReference type="EMBL" id="JACWMY010000012">
    <property type="protein sequence ID" value="MBD1366459.1"/>
    <property type="molecule type" value="Genomic_DNA"/>
</dbReference>
<organism evidence="2 3">
    <name type="scientific">Mucilaginibacter pankratovii</name>
    <dbReference type="NCBI Taxonomy" id="2772110"/>
    <lineage>
        <taxon>Bacteria</taxon>
        <taxon>Pseudomonadati</taxon>
        <taxon>Bacteroidota</taxon>
        <taxon>Sphingobacteriia</taxon>
        <taxon>Sphingobacteriales</taxon>
        <taxon>Sphingobacteriaceae</taxon>
        <taxon>Mucilaginibacter</taxon>
    </lineage>
</organism>
<evidence type="ECO:0000256" key="1">
    <source>
        <dbReference type="SAM" id="SignalP"/>
    </source>
</evidence>
<dbReference type="RefSeq" id="WP_191191095.1">
    <property type="nucleotide sequence ID" value="NZ_JACWMY010000012.1"/>
</dbReference>